<sequence>MASRFSVVGLLTILVILIFKVGTDSQTITVDTDTFFFSPGIFEKWLNCLCVDTRKLCGLDVVNSTISNITSSDLGSENCSNENVTIECSSAVGKIMCNTCVNVSDDLIKSHIKIDTCGTQCITIQWNINVILNNSANNSCSSPMEANSEPVQNTSDASDLTNETQISSPTNASTIAHQTLPEHISDTDSSLILAAGIACGVLVILIVSVLIAILLCRRRRRNQSRTQDQSEPGDQNNRTGEYIEIDDIKTVKPYQSKNKKNKGGPAVNREGSDSCYGLTDQTRAETCNYKAPIYADPIILHTGQSTQIGSANPSVYTDVTHGIEGDNIGPCQTNEYSEPADTNTRLYALVELPNLSKTSYESIDNLALGFETKDTMRKEFLPQSTNYEDIDKICSNSKRDFGGNYDSLGNGRNVSNSILDTYDAGSQYPTNSSDSKTREDMIDGSQGNEYTRVTSDAERNQRNRVTDSFLTTYGPSSESSMDQHTLANEGSEKPGEISGQYAKMNARDKNETRNSVLATYNVPSQTFGHSHADPGSTAIAETSPEIPTSTMGHDAREHVYELDSMNDNEVKGNMSSLGDATLASHFASQDYDSKNVYFELMADTQC</sequence>
<keyword evidence="2" id="KW-0472">Membrane</keyword>
<dbReference type="Proteomes" id="UP001283361">
    <property type="component" value="Unassembled WGS sequence"/>
</dbReference>
<keyword evidence="2" id="KW-1133">Transmembrane helix</keyword>
<reference evidence="4" key="1">
    <citation type="journal article" date="2023" name="G3 (Bethesda)">
        <title>A reference genome for the long-term kleptoplast-retaining sea slug Elysia crispata morphotype clarki.</title>
        <authorList>
            <person name="Eastman K.E."/>
            <person name="Pendleton A.L."/>
            <person name="Shaikh M.A."/>
            <person name="Suttiyut T."/>
            <person name="Ogas R."/>
            <person name="Tomko P."/>
            <person name="Gavelis G."/>
            <person name="Widhalm J.R."/>
            <person name="Wisecaver J.H."/>
        </authorList>
    </citation>
    <scope>NUCLEOTIDE SEQUENCE</scope>
    <source>
        <strain evidence="4">ECLA1</strain>
    </source>
</reference>
<dbReference type="AlphaFoldDB" id="A0AAE1CWI4"/>
<keyword evidence="2" id="KW-0812">Transmembrane</keyword>
<accession>A0AAE1CWI4</accession>
<gene>
    <name evidence="4" type="ORF">RRG08_005663</name>
</gene>
<comment type="caution">
    <text evidence="4">The sequence shown here is derived from an EMBL/GenBank/DDBJ whole genome shotgun (WGS) entry which is preliminary data.</text>
</comment>
<dbReference type="EMBL" id="JAWDGP010006450">
    <property type="protein sequence ID" value="KAK3740972.1"/>
    <property type="molecule type" value="Genomic_DNA"/>
</dbReference>
<feature type="region of interest" description="Disordered" evidence="1">
    <location>
        <begin position="421"/>
        <end position="497"/>
    </location>
</feature>
<evidence type="ECO:0000313" key="4">
    <source>
        <dbReference type="EMBL" id="KAK3740972.1"/>
    </source>
</evidence>
<protein>
    <submittedName>
        <fullName evidence="4">Uncharacterized protein</fullName>
    </submittedName>
</protein>
<evidence type="ECO:0000256" key="1">
    <source>
        <dbReference type="SAM" id="MobiDB-lite"/>
    </source>
</evidence>
<organism evidence="4 5">
    <name type="scientific">Elysia crispata</name>
    <name type="common">lettuce slug</name>
    <dbReference type="NCBI Taxonomy" id="231223"/>
    <lineage>
        <taxon>Eukaryota</taxon>
        <taxon>Metazoa</taxon>
        <taxon>Spiralia</taxon>
        <taxon>Lophotrochozoa</taxon>
        <taxon>Mollusca</taxon>
        <taxon>Gastropoda</taxon>
        <taxon>Heterobranchia</taxon>
        <taxon>Euthyneura</taxon>
        <taxon>Panpulmonata</taxon>
        <taxon>Sacoglossa</taxon>
        <taxon>Placobranchoidea</taxon>
        <taxon>Plakobranchidae</taxon>
        <taxon>Elysia</taxon>
    </lineage>
</organism>
<feature type="region of interest" description="Disordered" evidence="1">
    <location>
        <begin position="142"/>
        <end position="166"/>
    </location>
</feature>
<feature type="region of interest" description="Disordered" evidence="1">
    <location>
        <begin position="221"/>
        <end position="273"/>
    </location>
</feature>
<proteinExistence type="predicted"/>
<evidence type="ECO:0000256" key="2">
    <source>
        <dbReference type="SAM" id="Phobius"/>
    </source>
</evidence>
<feature type="region of interest" description="Disordered" evidence="1">
    <location>
        <begin position="524"/>
        <end position="551"/>
    </location>
</feature>
<keyword evidence="3" id="KW-0732">Signal</keyword>
<feature type="compositionally biased region" description="Polar residues" evidence="1">
    <location>
        <begin position="445"/>
        <end position="454"/>
    </location>
</feature>
<evidence type="ECO:0000313" key="5">
    <source>
        <dbReference type="Proteomes" id="UP001283361"/>
    </source>
</evidence>
<feature type="chain" id="PRO_5042153363" evidence="3">
    <location>
        <begin position="26"/>
        <end position="606"/>
    </location>
</feature>
<feature type="compositionally biased region" description="Polar residues" evidence="1">
    <location>
        <begin position="466"/>
        <end position="488"/>
    </location>
</feature>
<keyword evidence="5" id="KW-1185">Reference proteome</keyword>
<feature type="signal peptide" evidence="3">
    <location>
        <begin position="1"/>
        <end position="25"/>
    </location>
</feature>
<feature type="transmembrane region" description="Helical" evidence="2">
    <location>
        <begin position="191"/>
        <end position="215"/>
    </location>
</feature>
<feature type="compositionally biased region" description="Polar residues" evidence="1">
    <location>
        <begin position="224"/>
        <end position="239"/>
    </location>
</feature>
<evidence type="ECO:0000256" key="3">
    <source>
        <dbReference type="SAM" id="SignalP"/>
    </source>
</evidence>
<name>A0AAE1CWI4_9GAST</name>
<feature type="compositionally biased region" description="Basic and acidic residues" evidence="1">
    <location>
        <begin position="455"/>
        <end position="465"/>
    </location>
</feature>